<sequence>MAILLGTTLSPTPKAAVAVAVAATEGLLLKNPFPTMARSIIDRSLPAAFSWRLGLKKEKIQDEDEEAYSIERHVLKENSIKLSLEH</sequence>
<evidence type="ECO:0000313" key="2">
    <source>
        <dbReference type="Proteomes" id="UP001153332"/>
    </source>
</evidence>
<evidence type="ECO:0000313" key="1">
    <source>
        <dbReference type="EMBL" id="KAJ8127793.1"/>
    </source>
</evidence>
<keyword evidence="2" id="KW-1185">Reference proteome</keyword>
<dbReference type="Proteomes" id="UP001153332">
    <property type="component" value="Unassembled WGS sequence"/>
</dbReference>
<protein>
    <submittedName>
        <fullName evidence="1">Uncharacterized protein</fullName>
    </submittedName>
</protein>
<comment type="caution">
    <text evidence="1">The sequence shown here is derived from an EMBL/GenBank/DDBJ whole genome shotgun (WGS) entry which is preliminary data.</text>
</comment>
<reference evidence="1" key="1">
    <citation type="submission" date="2022-12" db="EMBL/GenBank/DDBJ databases">
        <title>Genome Sequence of Lasiodiplodia mahajangana.</title>
        <authorList>
            <person name="Buettner E."/>
        </authorList>
    </citation>
    <scope>NUCLEOTIDE SEQUENCE</scope>
    <source>
        <strain evidence="1">VT137</strain>
    </source>
</reference>
<name>A0ACC2JKR9_9PEZI</name>
<organism evidence="1 2">
    <name type="scientific">Lasiodiplodia mahajangana</name>
    <dbReference type="NCBI Taxonomy" id="1108764"/>
    <lineage>
        <taxon>Eukaryota</taxon>
        <taxon>Fungi</taxon>
        <taxon>Dikarya</taxon>
        <taxon>Ascomycota</taxon>
        <taxon>Pezizomycotina</taxon>
        <taxon>Dothideomycetes</taxon>
        <taxon>Dothideomycetes incertae sedis</taxon>
        <taxon>Botryosphaeriales</taxon>
        <taxon>Botryosphaeriaceae</taxon>
        <taxon>Lasiodiplodia</taxon>
    </lineage>
</organism>
<accession>A0ACC2JKR9</accession>
<proteinExistence type="predicted"/>
<dbReference type="EMBL" id="JAPUUL010001298">
    <property type="protein sequence ID" value="KAJ8127793.1"/>
    <property type="molecule type" value="Genomic_DNA"/>
</dbReference>
<gene>
    <name evidence="1" type="ORF">O1611_g5841</name>
</gene>